<reference evidence="2 3" key="1">
    <citation type="submission" date="2020-02" db="EMBL/GenBank/DDBJ databases">
        <title>Genomic and physiological characterization of two novel Nitrospinaceae genera.</title>
        <authorList>
            <person name="Mueller A.J."/>
            <person name="Jung M.-Y."/>
            <person name="Strachan C.R."/>
            <person name="Herbold C.W."/>
            <person name="Kirkegaard R.H."/>
            <person name="Daims H."/>
        </authorList>
    </citation>
    <scope>NUCLEOTIDE SEQUENCE [LARGE SCALE GENOMIC DNA]</scope>
    <source>
        <strain evidence="2">EB</strain>
    </source>
</reference>
<proteinExistence type="predicted"/>
<dbReference type="Proteomes" id="UP000594688">
    <property type="component" value="Chromosome"/>
</dbReference>
<dbReference type="KEGG" id="nli:G3M70_13800"/>
<keyword evidence="1" id="KW-0812">Transmembrane</keyword>
<evidence type="ECO:0000313" key="3">
    <source>
        <dbReference type="Proteomes" id="UP000594688"/>
    </source>
</evidence>
<protein>
    <submittedName>
        <fullName evidence="2">Uncharacterized protein</fullName>
    </submittedName>
</protein>
<sequence length="55" mass="6198">MSVKNKLSQGTRLKIAFGVLTLCTFGILFTGPTFNFALQVVLTFILLIFLFWLIT</sequence>
<gene>
    <name evidence="2" type="ORF">G3M70_13800</name>
</gene>
<dbReference type="EMBL" id="CP048685">
    <property type="protein sequence ID" value="QPJ62888.1"/>
    <property type="molecule type" value="Genomic_DNA"/>
</dbReference>
<keyword evidence="1" id="KW-1133">Transmembrane helix</keyword>
<organism evidence="2 3">
    <name type="scientific">Candidatus Nitronauta litoralis</name>
    <dbReference type="NCBI Taxonomy" id="2705533"/>
    <lineage>
        <taxon>Bacteria</taxon>
        <taxon>Pseudomonadati</taxon>
        <taxon>Nitrospinota/Tectimicrobiota group</taxon>
        <taxon>Nitrospinota</taxon>
        <taxon>Nitrospinia</taxon>
        <taxon>Nitrospinales</taxon>
        <taxon>Nitrospinaceae</taxon>
        <taxon>Candidatus Nitronauta</taxon>
    </lineage>
</organism>
<keyword evidence="1" id="KW-0472">Membrane</keyword>
<evidence type="ECO:0000256" key="1">
    <source>
        <dbReference type="SAM" id="Phobius"/>
    </source>
</evidence>
<evidence type="ECO:0000313" key="2">
    <source>
        <dbReference type="EMBL" id="QPJ62888.1"/>
    </source>
</evidence>
<feature type="transmembrane region" description="Helical" evidence="1">
    <location>
        <begin position="12"/>
        <end position="30"/>
    </location>
</feature>
<feature type="transmembrane region" description="Helical" evidence="1">
    <location>
        <begin position="36"/>
        <end position="54"/>
    </location>
</feature>
<name>A0A7T0BXT2_9BACT</name>
<accession>A0A7T0BXT2</accession>
<dbReference type="AlphaFoldDB" id="A0A7T0BXT2"/>